<evidence type="ECO:0008006" key="4">
    <source>
        <dbReference type="Google" id="ProtNLM"/>
    </source>
</evidence>
<feature type="transmembrane region" description="Helical" evidence="1">
    <location>
        <begin position="201"/>
        <end position="219"/>
    </location>
</feature>
<feature type="transmembrane region" description="Helical" evidence="1">
    <location>
        <begin position="174"/>
        <end position="194"/>
    </location>
</feature>
<feature type="transmembrane region" description="Helical" evidence="1">
    <location>
        <begin position="109"/>
        <end position="128"/>
    </location>
</feature>
<keyword evidence="1" id="KW-0472">Membrane</keyword>
<keyword evidence="3" id="KW-1185">Reference proteome</keyword>
<evidence type="ECO:0000313" key="2">
    <source>
        <dbReference type="EMBL" id="WAW14570.1"/>
    </source>
</evidence>
<protein>
    <recommendedName>
        <fullName evidence="4">Tryptophan-rich sensory protein</fullName>
    </recommendedName>
</protein>
<accession>A0ABY7JN97</accession>
<feature type="transmembrane region" description="Helical" evidence="1">
    <location>
        <begin position="140"/>
        <end position="162"/>
    </location>
</feature>
<reference evidence="2" key="1">
    <citation type="submission" date="2022-12" db="EMBL/GenBank/DDBJ databases">
        <title>Peptostreptococcus.</title>
        <authorList>
            <person name="Lee S.H."/>
        </authorList>
    </citation>
    <scope>NUCLEOTIDE SEQUENCE</scope>
    <source>
        <strain evidence="2">CBA3647</strain>
    </source>
</reference>
<keyword evidence="1" id="KW-1133">Transmembrane helix</keyword>
<feature type="transmembrane region" description="Helical" evidence="1">
    <location>
        <begin position="83"/>
        <end position="103"/>
    </location>
</feature>
<feature type="transmembrane region" description="Helical" evidence="1">
    <location>
        <begin position="48"/>
        <end position="71"/>
    </location>
</feature>
<dbReference type="PANTHER" id="PTHR33802:SF1">
    <property type="entry name" value="XK-RELATED PROTEIN"/>
    <property type="match status" value="1"/>
</dbReference>
<feature type="transmembrane region" description="Helical" evidence="1">
    <location>
        <begin position="225"/>
        <end position="247"/>
    </location>
</feature>
<evidence type="ECO:0000313" key="3">
    <source>
        <dbReference type="Proteomes" id="UP001164187"/>
    </source>
</evidence>
<name>A0ABY7JN97_9FIRM</name>
<organism evidence="2 3">
    <name type="scientific">Peptostreptococcus equinus</name>
    <dbReference type="NCBI Taxonomy" id="3003601"/>
    <lineage>
        <taxon>Bacteria</taxon>
        <taxon>Bacillati</taxon>
        <taxon>Bacillota</taxon>
        <taxon>Clostridia</taxon>
        <taxon>Peptostreptococcales</taxon>
        <taxon>Peptostreptococcaceae</taxon>
        <taxon>Peptostreptococcus</taxon>
    </lineage>
</organism>
<dbReference type="Proteomes" id="UP001164187">
    <property type="component" value="Chromosome"/>
</dbReference>
<proteinExistence type="predicted"/>
<keyword evidence="1" id="KW-0812">Transmembrane</keyword>
<dbReference type="EMBL" id="CP114052">
    <property type="protein sequence ID" value="WAW14570.1"/>
    <property type="molecule type" value="Genomic_DNA"/>
</dbReference>
<sequence>MKKKSSSISIILFILTILANYVSAKGLIPNSLSQQVVSGKYPTPITPAGFTFSIWGVIYLFLFVSLIYFLLKSRNSIDYYDSVEKASPLLWIALISNIIWNFVFGMQYIILSVVVIFVYTISLILFTRNISKIENKINEFVKLAFGIHCGWMIVASLVNIYACFYSLDKNIFSNPIIFVIVALALVFFMTILVMKFTNNEYIPLAVIWAFWGIKNNAYLSSSNYSLINILLLLISILLAIYMIKVLLDYKKSRKN</sequence>
<gene>
    <name evidence="2" type="ORF">O0R46_08195</name>
</gene>
<evidence type="ECO:0000256" key="1">
    <source>
        <dbReference type="SAM" id="Phobius"/>
    </source>
</evidence>
<dbReference type="RefSeq" id="WP_269311267.1">
    <property type="nucleotide sequence ID" value="NZ_CP114052.1"/>
</dbReference>
<dbReference type="PANTHER" id="PTHR33802">
    <property type="entry name" value="SI:CH211-161H7.5-RELATED"/>
    <property type="match status" value="1"/>
</dbReference>